<evidence type="ECO:0000313" key="2">
    <source>
        <dbReference type="EMBL" id="GBP08232.1"/>
    </source>
</evidence>
<dbReference type="EMBL" id="BGZK01000030">
    <property type="protein sequence ID" value="GBP08232.1"/>
    <property type="molecule type" value="Genomic_DNA"/>
</dbReference>
<gene>
    <name evidence="2" type="ORF">EVAR_78728_1</name>
</gene>
<proteinExistence type="predicted"/>
<protein>
    <submittedName>
        <fullName evidence="2">Uncharacterized protein</fullName>
    </submittedName>
</protein>
<feature type="compositionally biased region" description="Polar residues" evidence="1">
    <location>
        <begin position="146"/>
        <end position="156"/>
    </location>
</feature>
<feature type="region of interest" description="Disordered" evidence="1">
    <location>
        <begin position="142"/>
        <end position="192"/>
    </location>
</feature>
<dbReference type="Proteomes" id="UP000299102">
    <property type="component" value="Unassembled WGS sequence"/>
</dbReference>
<sequence>MCELRNDNWQDLMEDYSPFHQAYWRLTEALKSDTVATTPPLLRNSLPPVFDDIEKAECLADNLQNQYTENLWKEADVIDIPKSGKPQFNSFNYRSVSFLNPLDSDNSITCAIANSFSSPQANAAGPFFILYRRTRKCRSRIHRPSTLDSHFQTPNTKHPRRPRYHQRRHKPREAKVPKEEHDFLIDQRGERK</sequence>
<dbReference type="OrthoDB" id="410155at2759"/>
<accession>A0A4C1T173</accession>
<dbReference type="AlphaFoldDB" id="A0A4C1T173"/>
<reference evidence="2 3" key="1">
    <citation type="journal article" date="2019" name="Commun. Biol.">
        <title>The bagworm genome reveals a unique fibroin gene that provides high tensile strength.</title>
        <authorList>
            <person name="Kono N."/>
            <person name="Nakamura H."/>
            <person name="Ohtoshi R."/>
            <person name="Tomita M."/>
            <person name="Numata K."/>
            <person name="Arakawa K."/>
        </authorList>
    </citation>
    <scope>NUCLEOTIDE SEQUENCE [LARGE SCALE GENOMIC DNA]</scope>
</reference>
<feature type="compositionally biased region" description="Basic residues" evidence="1">
    <location>
        <begin position="157"/>
        <end position="172"/>
    </location>
</feature>
<comment type="caution">
    <text evidence="2">The sequence shown here is derived from an EMBL/GenBank/DDBJ whole genome shotgun (WGS) entry which is preliminary data.</text>
</comment>
<name>A0A4C1T173_EUMVA</name>
<feature type="compositionally biased region" description="Basic and acidic residues" evidence="1">
    <location>
        <begin position="173"/>
        <end position="192"/>
    </location>
</feature>
<evidence type="ECO:0000256" key="1">
    <source>
        <dbReference type="SAM" id="MobiDB-lite"/>
    </source>
</evidence>
<organism evidence="2 3">
    <name type="scientific">Eumeta variegata</name>
    <name type="common">Bagworm moth</name>
    <name type="synonym">Eumeta japonica</name>
    <dbReference type="NCBI Taxonomy" id="151549"/>
    <lineage>
        <taxon>Eukaryota</taxon>
        <taxon>Metazoa</taxon>
        <taxon>Ecdysozoa</taxon>
        <taxon>Arthropoda</taxon>
        <taxon>Hexapoda</taxon>
        <taxon>Insecta</taxon>
        <taxon>Pterygota</taxon>
        <taxon>Neoptera</taxon>
        <taxon>Endopterygota</taxon>
        <taxon>Lepidoptera</taxon>
        <taxon>Glossata</taxon>
        <taxon>Ditrysia</taxon>
        <taxon>Tineoidea</taxon>
        <taxon>Psychidae</taxon>
        <taxon>Oiketicinae</taxon>
        <taxon>Eumeta</taxon>
    </lineage>
</organism>
<keyword evidence="3" id="KW-1185">Reference proteome</keyword>
<evidence type="ECO:0000313" key="3">
    <source>
        <dbReference type="Proteomes" id="UP000299102"/>
    </source>
</evidence>